<proteinExistence type="predicted"/>
<dbReference type="PATRIC" id="fig|1440763.5.peg.4059"/>
<dbReference type="RefSeq" id="WP_046969422.1">
    <property type="nucleotide sequence ID" value="NZ_CP017480.1"/>
</dbReference>
<organism evidence="1 2">
    <name type="scientific">Luteibacter rhizovicinus DSM 16549</name>
    <dbReference type="NCBI Taxonomy" id="1440763"/>
    <lineage>
        <taxon>Bacteria</taxon>
        <taxon>Pseudomonadati</taxon>
        <taxon>Pseudomonadota</taxon>
        <taxon>Gammaproteobacteria</taxon>
        <taxon>Lysobacterales</taxon>
        <taxon>Rhodanobacteraceae</taxon>
        <taxon>Luteibacter</taxon>
    </lineage>
</organism>
<keyword evidence="2" id="KW-1185">Reference proteome</keyword>
<dbReference type="OrthoDB" id="6053908at2"/>
<gene>
    <name evidence="1" type="ORF">BJI69_08445</name>
</gene>
<dbReference type="Proteomes" id="UP000182987">
    <property type="component" value="Chromosome"/>
</dbReference>
<name>A0A0G9H729_9GAMM</name>
<dbReference type="STRING" id="1440763.BJI69_08445"/>
<reference evidence="2" key="1">
    <citation type="submission" date="2016-09" db="EMBL/GenBank/DDBJ databases">
        <authorList>
            <person name="Lysoe E."/>
        </authorList>
    </citation>
    <scope>NUCLEOTIDE SEQUENCE [LARGE SCALE GENOMIC DNA]</scope>
    <source>
        <strain evidence="2">LJ96T</strain>
    </source>
</reference>
<protein>
    <submittedName>
        <fullName evidence="1">Antitermination protein NusB</fullName>
    </submittedName>
</protein>
<evidence type="ECO:0000313" key="1">
    <source>
        <dbReference type="EMBL" id="APG03932.1"/>
    </source>
</evidence>
<sequence>MDHFAFFTSAPAGFFVGWGTLTLINAGLAQGKNRSGLAWWAISLFLGPLATLILVVLPKVRAKMF</sequence>
<evidence type="ECO:0000313" key="2">
    <source>
        <dbReference type="Proteomes" id="UP000182987"/>
    </source>
</evidence>
<accession>A0A0G9H729</accession>
<dbReference type="AlphaFoldDB" id="A0A0G9H729"/>
<dbReference type="KEGG" id="lrz:BJI69_08445"/>
<dbReference type="EMBL" id="CP017480">
    <property type="protein sequence ID" value="APG03932.1"/>
    <property type="molecule type" value="Genomic_DNA"/>
</dbReference>